<evidence type="ECO:0000256" key="1">
    <source>
        <dbReference type="SAM" id="Coils"/>
    </source>
</evidence>
<evidence type="ECO:0000313" key="4">
    <source>
        <dbReference type="EMBL" id="HGS04678.1"/>
    </source>
</evidence>
<evidence type="ECO:0008006" key="5">
    <source>
        <dbReference type="Google" id="ProtNLM"/>
    </source>
</evidence>
<dbReference type="PANTHER" id="PTHR39082">
    <property type="entry name" value="PHOSPHOLIPASE C-BETA-2-RELATED"/>
    <property type="match status" value="1"/>
</dbReference>
<dbReference type="InterPro" id="IPR056003">
    <property type="entry name" value="CT398_CC_hairpin"/>
</dbReference>
<dbReference type="Pfam" id="PF02591">
    <property type="entry name" value="Zn_ribbon_9"/>
    <property type="match status" value="1"/>
</dbReference>
<proteinExistence type="predicted"/>
<dbReference type="Gene3D" id="1.10.287.1490">
    <property type="match status" value="1"/>
</dbReference>
<dbReference type="InterPro" id="IPR052376">
    <property type="entry name" value="Oxidative_Scav/Glycosyltrans"/>
</dbReference>
<dbReference type="Pfam" id="PF24481">
    <property type="entry name" value="CT398_CC"/>
    <property type="match status" value="1"/>
</dbReference>
<sequence>MLPALSVLIDLQEIDKEILALRRTAAELPEEVAAMAAHLAELQGARAAIQAELEGHQKQHRDLEGEIKDLEESIHTSRQRLMEIKNNIEYRALLKEIGFKEDQRDQKETRILELLERMEELVRELAAQAEVLAAQEEALARRKTEVAAKATELADAIARLEGQRQGLMNQVPPDLLKRYEFIRQRRNGSPLAEVVEGVCQGCHMNILPQQFIDLQKGLEIIQCPHCQRILYWLGEPESEAGEQEDAKVSRQAV</sequence>
<organism evidence="4">
    <name type="scientific">Desulfobacca acetoxidans</name>
    <dbReference type="NCBI Taxonomy" id="60893"/>
    <lineage>
        <taxon>Bacteria</taxon>
        <taxon>Pseudomonadati</taxon>
        <taxon>Thermodesulfobacteriota</taxon>
        <taxon>Desulfobaccia</taxon>
        <taxon>Desulfobaccales</taxon>
        <taxon>Desulfobaccaceae</taxon>
        <taxon>Desulfobacca</taxon>
    </lineage>
</organism>
<evidence type="ECO:0000259" key="2">
    <source>
        <dbReference type="Pfam" id="PF02591"/>
    </source>
</evidence>
<dbReference type="AlphaFoldDB" id="A0A7V4LCH9"/>
<keyword evidence="1" id="KW-0175">Coiled coil</keyword>
<dbReference type="EMBL" id="DSXI01000165">
    <property type="protein sequence ID" value="HGS04678.1"/>
    <property type="molecule type" value="Genomic_DNA"/>
</dbReference>
<evidence type="ECO:0000259" key="3">
    <source>
        <dbReference type="Pfam" id="PF24481"/>
    </source>
</evidence>
<accession>A0A7V4LCH9</accession>
<reference evidence="4" key="1">
    <citation type="journal article" date="2020" name="mSystems">
        <title>Genome- and Community-Level Interaction Insights into Carbon Utilization and Element Cycling Functions of Hydrothermarchaeota in Hydrothermal Sediment.</title>
        <authorList>
            <person name="Zhou Z."/>
            <person name="Liu Y."/>
            <person name="Xu W."/>
            <person name="Pan J."/>
            <person name="Luo Z.H."/>
            <person name="Li M."/>
        </authorList>
    </citation>
    <scope>NUCLEOTIDE SEQUENCE [LARGE SCALE GENOMIC DNA]</scope>
    <source>
        <strain evidence="4">SpSt-548</strain>
    </source>
</reference>
<dbReference type="InterPro" id="IPR003743">
    <property type="entry name" value="Zf-RING_7"/>
</dbReference>
<gene>
    <name evidence="4" type="ORF">ENT08_02900</name>
</gene>
<dbReference type="PANTHER" id="PTHR39082:SF1">
    <property type="entry name" value="SCAVENGER RECEPTOR CLASS A MEMBER 3"/>
    <property type="match status" value="1"/>
</dbReference>
<comment type="caution">
    <text evidence="4">The sequence shown here is derived from an EMBL/GenBank/DDBJ whole genome shotgun (WGS) entry which is preliminary data.</text>
</comment>
<feature type="domain" description="C4-type zinc ribbon" evidence="2">
    <location>
        <begin position="198"/>
        <end position="230"/>
    </location>
</feature>
<protein>
    <recommendedName>
        <fullName evidence="5">C4-type zinc ribbon domain-containing protein</fullName>
    </recommendedName>
</protein>
<name>A0A7V4LCH9_9BACT</name>
<feature type="coiled-coil region" evidence="1">
    <location>
        <begin position="39"/>
        <end position="170"/>
    </location>
</feature>
<feature type="domain" description="CT398-like coiled coil hairpin" evidence="3">
    <location>
        <begin position="11"/>
        <end position="186"/>
    </location>
</feature>